<reference evidence="8" key="1">
    <citation type="submission" date="2019-04" db="EMBL/GenBank/DDBJ databases">
        <title>Evolution of Biomass-Degrading Anaerobic Consortia Revealed by Metagenomics.</title>
        <authorList>
            <person name="Peng X."/>
        </authorList>
    </citation>
    <scope>NUCLEOTIDE SEQUENCE</scope>
    <source>
        <strain evidence="8">SIG12</strain>
    </source>
</reference>
<feature type="transmembrane region" description="Helical" evidence="6">
    <location>
        <begin position="42"/>
        <end position="61"/>
    </location>
</feature>
<dbReference type="PANTHER" id="PTHR36115">
    <property type="entry name" value="PROLINE-RICH ANTIGEN HOMOLOG-RELATED"/>
    <property type="match status" value="1"/>
</dbReference>
<evidence type="ECO:0000256" key="4">
    <source>
        <dbReference type="ARBA" id="ARBA00022989"/>
    </source>
</evidence>
<evidence type="ECO:0000256" key="3">
    <source>
        <dbReference type="ARBA" id="ARBA00022692"/>
    </source>
</evidence>
<evidence type="ECO:0000256" key="1">
    <source>
        <dbReference type="ARBA" id="ARBA00004651"/>
    </source>
</evidence>
<feature type="domain" description="RDD" evidence="7">
    <location>
        <begin position="5"/>
        <end position="115"/>
    </location>
</feature>
<evidence type="ECO:0000313" key="8">
    <source>
        <dbReference type="EMBL" id="MBE6504308.1"/>
    </source>
</evidence>
<comment type="caution">
    <text evidence="8">The sequence shown here is derived from an EMBL/GenBank/DDBJ whole genome shotgun (WGS) entry which is preliminary data.</text>
</comment>
<accession>A0A8T3V8C3</accession>
<keyword evidence="2" id="KW-1003">Cell membrane</keyword>
<sequence length="133" mass="15536">MASLFTRRVLAYVIDFFVVSAFMWIVSYLLSVFINPYGSFQIYTYFPYVVPVLILVYFIVLEKSKGATIGKSLMYLRVISRNGHRISWIQAVVRNLTKIFWFPIIFDWAIGKLLSNDRIFGVFTKTIVVNEIE</sequence>
<dbReference type="RefSeq" id="WP_303735952.1">
    <property type="nucleotide sequence ID" value="NZ_SUTE01000003.1"/>
</dbReference>
<evidence type="ECO:0000256" key="6">
    <source>
        <dbReference type="SAM" id="Phobius"/>
    </source>
</evidence>
<feature type="transmembrane region" description="Helical" evidence="6">
    <location>
        <begin position="9"/>
        <end position="30"/>
    </location>
</feature>
<name>A0A8T3V8C3_9EURY</name>
<evidence type="ECO:0000313" key="9">
    <source>
        <dbReference type="Proteomes" id="UP000762703"/>
    </source>
</evidence>
<gene>
    <name evidence="8" type="ORF">E7Z73_01000</name>
</gene>
<organism evidence="8 9">
    <name type="scientific">Methanobrevibacter millerae</name>
    <dbReference type="NCBI Taxonomy" id="230361"/>
    <lineage>
        <taxon>Archaea</taxon>
        <taxon>Methanobacteriati</taxon>
        <taxon>Methanobacteriota</taxon>
        <taxon>Methanomada group</taxon>
        <taxon>Methanobacteria</taxon>
        <taxon>Methanobacteriales</taxon>
        <taxon>Methanobacteriaceae</taxon>
        <taxon>Methanobrevibacter</taxon>
    </lineage>
</organism>
<dbReference type="InterPro" id="IPR051791">
    <property type="entry name" value="Pra-immunoreactive"/>
</dbReference>
<evidence type="ECO:0000256" key="5">
    <source>
        <dbReference type="ARBA" id="ARBA00023136"/>
    </source>
</evidence>
<proteinExistence type="predicted"/>
<keyword evidence="3 6" id="KW-0812">Transmembrane</keyword>
<dbReference type="EMBL" id="SUTE01000003">
    <property type="protein sequence ID" value="MBE6504308.1"/>
    <property type="molecule type" value="Genomic_DNA"/>
</dbReference>
<keyword evidence="4 6" id="KW-1133">Transmembrane helix</keyword>
<dbReference type="Pfam" id="PF06271">
    <property type="entry name" value="RDD"/>
    <property type="match status" value="1"/>
</dbReference>
<dbReference type="PANTHER" id="PTHR36115:SF9">
    <property type="entry name" value="LMO1584 PROTEIN"/>
    <property type="match status" value="1"/>
</dbReference>
<comment type="subcellular location">
    <subcellularLocation>
        <location evidence="1">Cell membrane</location>
        <topology evidence="1">Multi-pass membrane protein</topology>
    </subcellularLocation>
</comment>
<dbReference type="Proteomes" id="UP000762703">
    <property type="component" value="Unassembled WGS sequence"/>
</dbReference>
<dbReference type="GO" id="GO:0005886">
    <property type="term" value="C:plasma membrane"/>
    <property type="evidence" value="ECO:0007669"/>
    <property type="project" value="UniProtKB-SubCell"/>
</dbReference>
<protein>
    <submittedName>
        <fullName evidence="8">RDD family protein</fullName>
    </submittedName>
</protein>
<keyword evidence="5 6" id="KW-0472">Membrane</keyword>
<evidence type="ECO:0000256" key="2">
    <source>
        <dbReference type="ARBA" id="ARBA00022475"/>
    </source>
</evidence>
<evidence type="ECO:0000259" key="7">
    <source>
        <dbReference type="Pfam" id="PF06271"/>
    </source>
</evidence>
<dbReference type="AlphaFoldDB" id="A0A8T3V8C3"/>
<dbReference type="InterPro" id="IPR010432">
    <property type="entry name" value="RDD"/>
</dbReference>